<evidence type="ECO:0000256" key="4">
    <source>
        <dbReference type="RuleBase" id="RU000628"/>
    </source>
</evidence>
<dbReference type="InterPro" id="IPR000528">
    <property type="entry name" value="Plant_nsLTP"/>
</dbReference>
<dbReference type="CDD" id="cd01960">
    <property type="entry name" value="nsLTP1"/>
    <property type="match status" value="1"/>
</dbReference>
<keyword evidence="3 4" id="KW-0446">Lipid-binding</keyword>
<reference evidence="6 7" key="1">
    <citation type="journal article" date="2014" name="Nat. Genet.">
        <title>Genome sequence of the hot pepper provides insights into the evolution of pungency in Capsicum species.</title>
        <authorList>
            <person name="Kim S."/>
            <person name="Park M."/>
            <person name="Yeom S.I."/>
            <person name="Kim Y.M."/>
            <person name="Lee J.M."/>
            <person name="Lee H.A."/>
            <person name="Seo E."/>
            <person name="Choi J."/>
            <person name="Cheong K."/>
            <person name="Kim K.T."/>
            <person name="Jung K."/>
            <person name="Lee G.W."/>
            <person name="Oh S.K."/>
            <person name="Bae C."/>
            <person name="Kim S.B."/>
            <person name="Lee H.Y."/>
            <person name="Kim S.Y."/>
            <person name="Kim M.S."/>
            <person name="Kang B.C."/>
            <person name="Jo Y.D."/>
            <person name="Yang H.B."/>
            <person name="Jeong H.J."/>
            <person name="Kang W.H."/>
            <person name="Kwon J.K."/>
            <person name="Shin C."/>
            <person name="Lim J.Y."/>
            <person name="Park J.H."/>
            <person name="Huh J.H."/>
            <person name="Kim J.S."/>
            <person name="Kim B.D."/>
            <person name="Cohen O."/>
            <person name="Paran I."/>
            <person name="Suh M.C."/>
            <person name="Lee S.B."/>
            <person name="Kim Y.K."/>
            <person name="Shin Y."/>
            <person name="Noh S.J."/>
            <person name="Park J."/>
            <person name="Seo Y.S."/>
            <person name="Kwon S.Y."/>
            <person name="Kim H.A."/>
            <person name="Park J.M."/>
            <person name="Kim H.J."/>
            <person name="Choi S.B."/>
            <person name="Bosland P.W."/>
            <person name="Reeves G."/>
            <person name="Jo S.H."/>
            <person name="Lee B.W."/>
            <person name="Cho H.T."/>
            <person name="Choi H.S."/>
            <person name="Lee M.S."/>
            <person name="Yu Y."/>
            <person name="Do Choi Y."/>
            <person name="Park B.S."/>
            <person name="van Deynze A."/>
            <person name="Ashrafi H."/>
            <person name="Hill T."/>
            <person name="Kim W.T."/>
            <person name="Pai H.S."/>
            <person name="Ahn H.K."/>
            <person name="Yeam I."/>
            <person name="Giovannoni J.J."/>
            <person name="Rose J.K."/>
            <person name="Sorensen I."/>
            <person name="Lee S.J."/>
            <person name="Kim R.W."/>
            <person name="Choi I.Y."/>
            <person name="Choi B.S."/>
            <person name="Lim J.S."/>
            <person name="Lee Y.H."/>
            <person name="Choi D."/>
        </authorList>
    </citation>
    <scope>NUCLEOTIDE SEQUENCE [LARGE SCALE GENOMIC DNA]</scope>
    <source>
        <strain evidence="7">cv. CM334</strain>
    </source>
</reference>
<gene>
    <name evidence="6" type="ORF">T459_16167</name>
</gene>
<dbReference type="SMART" id="SM00499">
    <property type="entry name" value="AAI"/>
    <property type="match status" value="1"/>
</dbReference>
<reference evidence="6 7" key="2">
    <citation type="journal article" date="2017" name="Genome Biol.">
        <title>New reference genome sequences of hot pepper reveal the massive evolution of plant disease-resistance genes by retroduplication.</title>
        <authorList>
            <person name="Kim S."/>
            <person name="Park J."/>
            <person name="Yeom S.I."/>
            <person name="Kim Y.M."/>
            <person name="Seo E."/>
            <person name="Kim K.T."/>
            <person name="Kim M.S."/>
            <person name="Lee J.M."/>
            <person name="Cheong K."/>
            <person name="Shin H.S."/>
            <person name="Kim S.B."/>
            <person name="Han K."/>
            <person name="Lee J."/>
            <person name="Park M."/>
            <person name="Lee H.A."/>
            <person name="Lee H.Y."/>
            <person name="Lee Y."/>
            <person name="Oh S."/>
            <person name="Lee J.H."/>
            <person name="Choi E."/>
            <person name="Choi E."/>
            <person name="Lee S.E."/>
            <person name="Jeon J."/>
            <person name="Kim H."/>
            <person name="Choi G."/>
            <person name="Song H."/>
            <person name="Lee J."/>
            <person name="Lee S.C."/>
            <person name="Kwon J.K."/>
            <person name="Lee H.Y."/>
            <person name="Koo N."/>
            <person name="Hong Y."/>
            <person name="Kim R.W."/>
            <person name="Kang W.H."/>
            <person name="Huh J.H."/>
            <person name="Kang B.C."/>
            <person name="Yang T.J."/>
            <person name="Lee Y.H."/>
            <person name="Bennetzen J.L."/>
            <person name="Choi D."/>
        </authorList>
    </citation>
    <scope>NUCLEOTIDE SEQUENCE [LARGE SCALE GENOMIC DNA]</scope>
    <source>
        <strain evidence="7">cv. CM334</strain>
    </source>
</reference>
<dbReference type="SUPFAM" id="SSF47699">
    <property type="entry name" value="Bifunctional inhibitor/lipid-transfer protein/seed storage 2S albumin"/>
    <property type="match status" value="1"/>
</dbReference>
<protein>
    <recommendedName>
        <fullName evidence="4">Non-specific lipid-transfer protein</fullName>
    </recommendedName>
</protein>
<evidence type="ECO:0000313" key="7">
    <source>
        <dbReference type="Proteomes" id="UP000222542"/>
    </source>
</evidence>
<proteinExistence type="inferred from homology"/>
<evidence type="ECO:0000256" key="2">
    <source>
        <dbReference type="ARBA" id="ARBA00022448"/>
    </source>
</evidence>
<evidence type="ECO:0000256" key="1">
    <source>
        <dbReference type="ARBA" id="ARBA00009748"/>
    </source>
</evidence>
<keyword evidence="7" id="KW-1185">Reference proteome</keyword>
<dbReference type="STRING" id="4072.A0A2G2Z8C5"/>
<comment type="function">
    <text evidence="4">Plant non-specific lipid-transfer proteins transfer phospholipids as well as galactolipids across membranes. May play a role in wax or cutin deposition in the cell walls of expanding epidermal cells and certain secretory tissues.</text>
</comment>
<dbReference type="Pfam" id="PF00234">
    <property type="entry name" value="Tryp_alpha_amyl"/>
    <property type="match status" value="1"/>
</dbReference>
<comment type="caution">
    <text evidence="6">The sequence shown here is derived from an EMBL/GenBank/DDBJ whole genome shotgun (WGS) entry which is preliminary data.</text>
</comment>
<evidence type="ECO:0000259" key="5">
    <source>
        <dbReference type="SMART" id="SM00499"/>
    </source>
</evidence>
<sequence length="139" mass="15041">MHSFAEAYSIHSRNRFSPTMASDLNMLSKKLITSLLFIFLVLSPPSARAVITCNMIYKDLKPCLRYVLIGGSVPTKCCTGVKSLVANATTTADRQAACSCVKNLATSATDKQFDRAARIPAQCGANVPFEISRDADCSK</sequence>
<dbReference type="AlphaFoldDB" id="A0A2G2Z8C5"/>
<dbReference type="GO" id="GO:0008289">
    <property type="term" value="F:lipid binding"/>
    <property type="evidence" value="ECO:0007669"/>
    <property type="project" value="UniProtKB-KW"/>
</dbReference>
<dbReference type="EMBL" id="AYRZ02000006">
    <property type="protein sequence ID" value="PHT78115.1"/>
    <property type="molecule type" value="Genomic_DNA"/>
</dbReference>
<evidence type="ECO:0000256" key="3">
    <source>
        <dbReference type="ARBA" id="ARBA00023121"/>
    </source>
</evidence>
<name>A0A2G2Z8C5_CAPAN</name>
<dbReference type="PRINTS" id="PR00382">
    <property type="entry name" value="LIPIDTRNSFER"/>
</dbReference>
<dbReference type="Proteomes" id="UP000222542">
    <property type="component" value="Unassembled WGS sequence"/>
</dbReference>
<dbReference type="PANTHER" id="PTHR33076">
    <property type="entry name" value="NON-SPECIFIC LIPID-TRANSFER PROTEIN 2-RELATED"/>
    <property type="match status" value="1"/>
</dbReference>
<dbReference type="Gramene" id="PHT78115">
    <property type="protein sequence ID" value="PHT78115"/>
    <property type="gene ID" value="T459_16167"/>
</dbReference>
<accession>A0A2G2Z8C5</accession>
<dbReference type="InterPro" id="IPR036312">
    <property type="entry name" value="Bifun_inhib/LTP/seed_sf"/>
</dbReference>
<dbReference type="OMA" id="CHAQITC"/>
<comment type="similarity">
    <text evidence="1 4">Belongs to the plant LTP family.</text>
</comment>
<feature type="domain" description="Bifunctional inhibitor/plant lipid transfer protein/seed storage helical" evidence="5">
    <location>
        <begin position="53"/>
        <end position="137"/>
    </location>
</feature>
<dbReference type="GO" id="GO:0006869">
    <property type="term" value="P:lipid transport"/>
    <property type="evidence" value="ECO:0007669"/>
    <property type="project" value="InterPro"/>
</dbReference>
<evidence type="ECO:0000313" key="6">
    <source>
        <dbReference type="EMBL" id="PHT78115.1"/>
    </source>
</evidence>
<organism evidence="6 7">
    <name type="scientific">Capsicum annuum</name>
    <name type="common">Capsicum pepper</name>
    <dbReference type="NCBI Taxonomy" id="4072"/>
    <lineage>
        <taxon>Eukaryota</taxon>
        <taxon>Viridiplantae</taxon>
        <taxon>Streptophyta</taxon>
        <taxon>Embryophyta</taxon>
        <taxon>Tracheophyta</taxon>
        <taxon>Spermatophyta</taxon>
        <taxon>Magnoliopsida</taxon>
        <taxon>eudicotyledons</taxon>
        <taxon>Gunneridae</taxon>
        <taxon>Pentapetalae</taxon>
        <taxon>asterids</taxon>
        <taxon>lamiids</taxon>
        <taxon>Solanales</taxon>
        <taxon>Solanaceae</taxon>
        <taxon>Solanoideae</taxon>
        <taxon>Capsiceae</taxon>
        <taxon>Capsicum</taxon>
    </lineage>
</organism>
<dbReference type="Gene3D" id="1.10.110.10">
    <property type="entry name" value="Plant lipid-transfer and hydrophobic proteins"/>
    <property type="match status" value="1"/>
</dbReference>
<dbReference type="InterPro" id="IPR016140">
    <property type="entry name" value="Bifunc_inhib/LTP/seed_store"/>
</dbReference>
<keyword evidence="2 4" id="KW-0813">Transport</keyword>